<dbReference type="AlphaFoldDB" id="A0AAW4ZNW0"/>
<dbReference type="EMBL" id="WMCP01000010">
    <property type="protein sequence ID" value="MCF2302055.1"/>
    <property type="molecule type" value="Genomic_DNA"/>
</dbReference>
<evidence type="ECO:0008006" key="4">
    <source>
        <dbReference type="Google" id="ProtNLM"/>
    </source>
</evidence>
<dbReference type="RefSeq" id="WP_232581186.1">
    <property type="nucleotide sequence ID" value="NZ_WMCP01000010.1"/>
</dbReference>
<evidence type="ECO:0000313" key="3">
    <source>
        <dbReference type="Proteomes" id="UP000813876"/>
    </source>
</evidence>
<proteinExistence type="predicted"/>
<sequence length="296" mass="32953">MPIPHYFIPTLLCCSVFILSGCNDDNTNSTPIPEESIQATEEPAQATEEPTQATEESDPSLAIEEDNCDVDNFQLLDFTPWQRENGYWVGEYTLLGADGTPQVSSRWPYRYDNYKGFIHLEVIGNAIKQRNVFLYPPKLAELCDATTEALGNGQCGINGNEKIFSADQKATDCSGNISGPFESFGMTLDTNTTLIGDDTVLYQVRMPDGSIMQNQLTTLPPNDSRVRTAQGFFSGSSTYASYYRERKVTQEEFFQLLAAARVEYNILETDHCGYDNANQPSQTTCDEHFGLDLSAE</sequence>
<organism evidence="2 3">
    <name type="scientific">Photobacterium phosphoreum</name>
    <dbReference type="NCBI Taxonomy" id="659"/>
    <lineage>
        <taxon>Bacteria</taxon>
        <taxon>Pseudomonadati</taxon>
        <taxon>Pseudomonadota</taxon>
        <taxon>Gammaproteobacteria</taxon>
        <taxon>Vibrionales</taxon>
        <taxon>Vibrionaceae</taxon>
        <taxon>Photobacterium</taxon>
    </lineage>
</organism>
<evidence type="ECO:0000256" key="1">
    <source>
        <dbReference type="SAM" id="MobiDB-lite"/>
    </source>
</evidence>
<feature type="region of interest" description="Disordered" evidence="1">
    <location>
        <begin position="28"/>
        <end position="59"/>
    </location>
</feature>
<comment type="caution">
    <text evidence="2">The sequence shown here is derived from an EMBL/GenBank/DDBJ whole genome shotgun (WGS) entry which is preliminary data.</text>
</comment>
<protein>
    <recommendedName>
        <fullName evidence="4">Lipoprotein</fullName>
    </recommendedName>
</protein>
<name>A0AAW4ZNW0_PHOPO</name>
<gene>
    <name evidence="2" type="ORF">GLP33_09950</name>
</gene>
<feature type="compositionally biased region" description="Low complexity" evidence="1">
    <location>
        <begin position="38"/>
        <end position="54"/>
    </location>
</feature>
<reference evidence="2" key="1">
    <citation type="submission" date="2019-11" db="EMBL/GenBank/DDBJ databases">
        <title>Comparative genomics of photobacteria reveal adaptation to distinct habitats.</title>
        <authorList>
            <person name="Fuertes-Perez S."/>
            <person name="Hilgarth M."/>
            <person name="Vogel R.F."/>
        </authorList>
    </citation>
    <scope>NUCLEOTIDE SEQUENCE</scope>
    <source>
        <strain evidence="2">TMW2.2145</strain>
    </source>
</reference>
<accession>A0AAW4ZNW0</accession>
<evidence type="ECO:0000313" key="2">
    <source>
        <dbReference type="EMBL" id="MCF2302055.1"/>
    </source>
</evidence>
<dbReference type="Proteomes" id="UP000813876">
    <property type="component" value="Unassembled WGS sequence"/>
</dbReference>